<keyword evidence="3" id="KW-0231">Viral genome packaging</keyword>
<name>A0A2I6RLA7_9ADEN</name>
<evidence type="ECO:0000256" key="1">
    <source>
        <dbReference type="ARBA" id="ARBA00008192"/>
    </source>
</evidence>
<feature type="region of interest" description="Disordered" evidence="4">
    <location>
        <begin position="162"/>
        <end position="202"/>
    </location>
</feature>
<dbReference type="Pfam" id="PF11081">
    <property type="entry name" value="Adeno_L433K_22K"/>
    <property type="match status" value="2"/>
</dbReference>
<feature type="compositionally biased region" description="Polar residues" evidence="4">
    <location>
        <begin position="162"/>
        <end position="178"/>
    </location>
</feature>
<sequence>MSHRRGSKKLKVQLSPPENMEEDWDSQAEEEMEDWDSQAEEVDSLEEDSLEEEDEEAEEVEEATAAKQLSSAAETSKSPDSSTATISAPGRGAQRRPNSRWDETGRFPNPTTASKTGKKERQGYKSWRRHKNAIISCLHECGGNISFTRRYLLFHHAPTAVSKSRQPQQKNTAATTVTRKPAVRKSTTSAAGGGLRITANEPAQTRELRNRIFPTLYAIFQQSRGQEQELKVKNRSLRSLTRSCLYHKSEDQLQRTLEDAEALFNKYCALTLKE</sequence>
<keyword evidence="2" id="KW-1188">Viral release from host cell</keyword>
<organism evidence="5">
    <name type="scientific">Human mastadenovirus B</name>
    <dbReference type="NCBI Taxonomy" id="108098"/>
    <lineage>
        <taxon>Viruses</taxon>
        <taxon>Varidnaviria</taxon>
        <taxon>Bamfordvirae</taxon>
        <taxon>Preplasmiviricota</taxon>
        <taxon>Polisuviricotina</taxon>
        <taxon>Pharingeaviricetes</taxon>
        <taxon>Rowavirales</taxon>
        <taxon>Adenoviridae</taxon>
        <taxon>Mastadenovirus</taxon>
        <taxon>Mastadenovirus blackbeardi</taxon>
    </lineage>
</organism>
<evidence type="ECO:0000256" key="2">
    <source>
        <dbReference type="ARBA" id="ARBA00022612"/>
    </source>
</evidence>
<evidence type="ECO:0000256" key="3">
    <source>
        <dbReference type="ARBA" id="ARBA00023219"/>
    </source>
</evidence>
<proteinExistence type="inferred from homology"/>
<feature type="compositionally biased region" description="Basic residues" evidence="4">
    <location>
        <begin position="1"/>
        <end position="11"/>
    </location>
</feature>
<gene>
    <name evidence="5" type="primary">L4</name>
</gene>
<dbReference type="InterPro" id="IPR021304">
    <property type="entry name" value="Adeno_L4-33K/L4-22K"/>
</dbReference>
<feature type="region of interest" description="Disordered" evidence="4">
    <location>
        <begin position="1"/>
        <end position="125"/>
    </location>
</feature>
<comment type="similarity">
    <text evidence="1">Belongs to the adenoviridae splicing factor family.</text>
</comment>
<feature type="compositionally biased region" description="Acidic residues" evidence="4">
    <location>
        <begin position="19"/>
        <end position="62"/>
    </location>
</feature>
<accession>A0A2I6RLA7</accession>
<dbReference type="EMBL" id="KY320276">
    <property type="protein sequence ID" value="AUN87406.1"/>
    <property type="molecule type" value="Genomic_DNA"/>
</dbReference>
<evidence type="ECO:0000256" key="4">
    <source>
        <dbReference type="SAM" id="MobiDB-lite"/>
    </source>
</evidence>
<dbReference type="GO" id="GO:0019073">
    <property type="term" value="P:viral DNA genome packaging"/>
    <property type="evidence" value="ECO:0007669"/>
    <property type="project" value="InterPro"/>
</dbReference>
<reference evidence="5" key="1">
    <citation type="submission" date="2016-12" db="EMBL/GenBank/DDBJ databases">
        <title>First complete genome sequencing and comparative analysis of Adenovirus type 3 isolated in Korea.</title>
        <authorList>
            <person name="Han J.W."/>
            <person name="La T.M."/>
            <person name="Kim J.H."/>
            <person name="Choi I.S."/>
            <person name="Song C.S."/>
            <person name="Park S.Y."/>
            <person name="Lee J.B."/>
            <person name="Lee S.W."/>
        </authorList>
    </citation>
    <scope>NUCLEOTIDE SEQUENCE [LARGE SCALE GENOMIC DNA]</scope>
    <source>
        <strain evidence="5">KUMC-62</strain>
    </source>
</reference>
<protein>
    <submittedName>
        <fullName evidence="5">33 kDa protein</fullName>
    </submittedName>
</protein>
<dbReference type="Proteomes" id="UP000318573">
    <property type="component" value="Segment"/>
</dbReference>
<evidence type="ECO:0000313" key="5">
    <source>
        <dbReference type="EMBL" id="AUN87406.1"/>
    </source>
</evidence>
<feature type="compositionally biased region" description="Polar residues" evidence="4">
    <location>
        <begin position="67"/>
        <end position="86"/>
    </location>
</feature>